<feature type="binding site" evidence="3">
    <location>
        <begin position="152"/>
        <end position="159"/>
    </location>
    <ligand>
        <name>ATP</name>
        <dbReference type="ChEBI" id="CHEBI:30616"/>
    </ligand>
</feature>
<dbReference type="HOGENOM" id="CLU_427098_0_0_1"/>
<dbReference type="GO" id="GO:0016887">
    <property type="term" value="F:ATP hydrolysis activity"/>
    <property type="evidence" value="ECO:0007669"/>
    <property type="project" value="TreeGrafter"/>
</dbReference>
<accession>A0A067MDD2</accession>
<evidence type="ECO:0000256" key="2">
    <source>
        <dbReference type="ARBA" id="ARBA00022840"/>
    </source>
</evidence>
<dbReference type="SUPFAM" id="SSF52540">
    <property type="entry name" value="P-loop containing nucleoside triphosphate hydrolases"/>
    <property type="match status" value="1"/>
</dbReference>
<keyword evidence="2 3" id="KW-0067">ATP-binding</keyword>
<keyword evidence="8" id="KW-1185">Reference proteome</keyword>
<feature type="region of interest" description="Disordered" evidence="5">
    <location>
        <begin position="615"/>
        <end position="645"/>
    </location>
</feature>
<dbReference type="InParanoid" id="A0A067MDD2"/>
<dbReference type="InterPro" id="IPR027640">
    <property type="entry name" value="Kinesin-like_fam"/>
</dbReference>
<dbReference type="SMART" id="SM00129">
    <property type="entry name" value="KISc"/>
    <property type="match status" value="1"/>
</dbReference>
<dbReference type="GO" id="GO:0005874">
    <property type="term" value="C:microtubule"/>
    <property type="evidence" value="ECO:0007669"/>
    <property type="project" value="UniProtKB-KW"/>
</dbReference>
<organism evidence="7 8">
    <name type="scientific">Botryobasidium botryosum (strain FD-172 SS1)</name>
    <dbReference type="NCBI Taxonomy" id="930990"/>
    <lineage>
        <taxon>Eukaryota</taxon>
        <taxon>Fungi</taxon>
        <taxon>Dikarya</taxon>
        <taxon>Basidiomycota</taxon>
        <taxon>Agaricomycotina</taxon>
        <taxon>Agaricomycetes</taxon>
        <taxon>Cantharellales</taxon>
        <taxon>Botryobasidiaceae</taxon>
        <taxon>Botryobasidium</taxon>
    </lineage>
</organism>
<dbReference type="PROSITE" id="PS50067">
    <property type="entry name" value="KINESIN_MOTOR_2"/>
    <property type="match status" value="1"/>
</dbReference>
<evidence type="ECO:0000256" key="5">
    <source>
        <dbReference type="SAM" id="MobiDB-lite"/>
    </source>
</evidence>
<dbReference type="Pfam" id="PF00225">
    <property type="entry name" value="Kinesin"/>
    <property type="match status" value="1"/>
</dbReference>
<comment type="similarity">
    <text evidence="3 4">Belongs to the TRAFAC class myosin-kinesin ATPase superfamily. Kinesin family.</text>
</comment>
<dbReference type="PANTHER" id="PTHR24115">
    <property type="entry name" value="KINESIN-RELATED"/>
    <property type="match status" value="1"/>
</dbReference>
<keyword evidence="3 4" id="KW-0505">Motor protein</keyword>
<dbReference type="InterPro" id="IPR019821">
    <property type="entry name" value="Kinesin_motor_CS"/>
</dbReference>
<dbReference type="Proteomes" id="UP000027195">
    <property type="component" value="Unassembled WGS sequence"/>
</dbReference>
<protein>
    <recommendedName>
        <fullName evidence="4">Kinesin-like protein</fullName>
    </recommendedName>
</protein>
<reference evidence="8" key="1">
    <citation type="journal article" date="2014" name="Proc. Natl. Acad. Sci. U.S.A.">
        <title>Extensive sampling of basidiomycete genomes demonstrates inadequacy of the white-rot/brown-rot paradigm for wood decay fungi.</title>
        <authorList>
            <person name="Riley R."/>
            <person name="Salamov A.A."/>
            <person name="Brown D.W."/>
            <person name="Nagy L.G."/>
            <person name="Floudas D."/>
            <person name="Held B.W."/>
            <person name="Levasseur A."/>
            <person name="Lombard V."/>
            <person name="Morin E."/>
            <person name="Otillar R."/>
            <person name="Lindquist E.A."/>
            <person name="Sun H."/>
            <person name="LaButti K.M."/>
            <person name="Schmutz J."/>
            <person name="Jabbour D."/>
            <person name="Luo H."/>
            <person name="Baker S.E."/>
            <person name="Pisabarro A.G."/>
            <person name="Walton J.D."/>
            <person name="Blanchette R.A."/>
            <person name="Henrissat B."/>
            <person name="Martin F."/>
            <person name="Cullen D."/>
            <person name="Hibbett D.S."/>
            <person name="Grigoriev I.V."/>
        </authorList>
    </citation>
    <scope>NUCLEOTIDE SEQUENCE [LARGE SCALE GENOMIC DNA]</scope>
    <source>
        <strain evidence="8">FD-172 SS1</strain>
    </source>
</reference>
<dbReference type="PANTHER" id="PTHR24115:SF799">
    <property type="entry name" value="KINESIN-LIKE PROTEIN"/>
    <property type="match status" value="1"/>
</dbReference>
<name>A0A067MDD2_BOTB1</name>
<evidence type="ECO:0000256" key="4">
    <source>
        <dbReference type="RuleBase" id="RU000394"/>
    </source>
</evidence>
<dbReference type="InterPro" id="IPR036961">
    <property type="entry name" value="Kinesin_motor_dom_sf"/>
</dbReference>
<feature type="domain" description="Kinesin motor" evidence="6">
    <location>
        <begin position="50"/>
        <end position="402"/>
    </location>
</feature>
<sequence length="660" mass="72499">MSLSAAAIAQNSKHLDKLITQWRLSTNKKFQAPAPLTLQTDVHSDGVTKSVVVALRTRPFLPEELPAEIPREGDDEAAAAPLSGVLVHNPTMHLSVPTSKWNGVSITPKSFIADIAFGPEDTNEDVFRCLVKEQGLLETVLGGGVGCILAYGQTGSGKTHTISALEQQLASLLFSAAASFAAQKFPSAACPPDKMFKVQVQMWEILGNQVTDLLEPGKQVEIAEDKVGNIQITAKSIPVSTPSALSELLAKASSHRRTSPTMRNATSSRSHCILSITLVNSLFPATEPGRLVLVDLAGSERAADRAEHSKERAEEGKLINESLMCLKDCVKARATVEQQRGNGKFLHIPYRSSKLTLALKTVFDLEATRRSQMAIIAHVSPHLSDTAHSNNTLTYITPFRAVSNNTARTSSVPNPSSWSNVSFRSWASKACPEVNVAKLAPFESGLQMTRLSEDEFVKRCTDAGLSETQGQALYQALWKLIIDAKRDARPDAVKIRREPNDPEGWTHQQYKDWVEQAAPRLNPDLVCPSLDDRGFTIMKMGEAEFVSRILHAGKEGEIITEEDGRSLYKQMWSAHLESRNSARKQVMAKRANGSYNDGVEITDRLFALMPDNEDIWGPQAQKKPAGEEASPQTDNGRSDHGWSLSMMLGREEYEKNFSEF</sequence>
<dbReference type="InterPro" id="IPR001752">
    <property type="entry name" value="Kinesin_motor_dom"/>
</dbReference>
<dbReference type="GO" id="GO:0008017">
    <property type="term" value="F:microtubule binding"/>
    <property type="evidence" value="ECO:0007669"/>
    <property type="project" value="InterPro"/>
</dbReference>
<dbReference type="PROSITE" id="PS00411">
    <property type="entry name" value="KINESIN_MOTOR_1"/>
    <property type="match status" value="1"/>
</dbReference>
<dbReference type="PRINTS" id="PR00380">
    <property type="entry name" value="KINESINHEAVY"/>
</dbReference>
<dbReference type="GO" id="GO:0007018">
    <property type="term" value="P:microtubule-based movement"/>
    <property type="evidence" value="ECO:0007669"/>
    <property type="project" value="InterPro"/>
</dbReference>
<gene>
    <name evidence="7" type="ORF">BOTBODRAFT_33580</name>
</gene>
<dbReference type="OrthoDB" id="3176171at2759"/>
<dbReference type="AlphaFoldDB" id="A0A067MDD2"/>
<dbReference type="InterPro" id="IPR027417">
    <property type="entry name" value="P-loop_NTPase"/>
</dbReference>
<dbReference type="STRING" id="930990.A0A067MDD2"/>
<dbReference type="GO" id="GO:0005871">
    <property type="term" value="C:kinesin complex"/>
    <property type="evidence" value="ECO:0007669"/>
    <property type="project" value="TreeGrafter"/>
</dbReference>
<evidence type="ECO:0000256" key="3">
    <source>
        <dbReference type="PROSITE-ProRule" id="PRU00283"/>
    </source>
</evidence>
<evidence type="ECO:0000259" key="6">
    <source>
        <dbReference type="PROSITE" id="PS50067"/>
    </source>
</evidence>
<keyword evidence="1 3" id="KW-0547">Nucleotide-binding</keyword>
<dbReference type="Gene3D" id="3.40.850.10">
    <property type="entry name" value="Kinesin motor domain"/>
    <property type="match status" value="1"/>
</dbReference>
<evidence type="ECO:0000313" key="7">
    <source>
        <dbReference type="EMBL" id="KDQ13574.1"/>
    </source>
</evidence>
<dbReference type="EMBL" id="KL198043">
    <property type="protein sequence ID" value="KDQ13574.1"/>
    <property type="molecule type" value="Genomic_DNA"/>
</dbReference>
<evidence type="ECO:0000313" key="8">
    <source>
        <dbReference type="Proteomes" id="UP000027195"/>
    </source>
</evidence>
<evidence type="ECO:0000256" key="1">
    <source>
        <dbReference type="ARBA" id="ARBA00022741"/>
    </source>
</evidence>
<proteinExistence type="inferred from homology"/>
<keyword evidence="4" id="KW-0493">Microtubule</keyword>
<dbReference type="GO" id="GO:0003777">
    <property type="term" value="F:microtubule motor activity"/>
    <property type="evidence" value="ECO:0007669"/>
    <property type="project" value="InterPro"/>
</dbReference>
<dbReference type="GO" id="GO:0005524">
    <property type="term" value="F:ATP binding"/>
    <property type="evidence" value="ECO:0007669"/>
    <property type="project" value="UniProtKB-UniRule"/>
</dbReference>